<evidence type="ECO:0000256" key="5">
    <source>
        <dbReference type="SAM" id="MobiDB-lite"/>
    </source>
</evidence>
<feature type="compositionally biased region" description="Low complexity" evidence="5">
    <location>
        <begin position="147"/>
        <end position="171"/>
    </location>
</feature>
<evidence type="ECO:0000256" key="1">
    <source>
        <dbReference type="ARBA" id="ARBA00022741"/>
    </source>
</evidence>
<dbReference type="EMBL" id="LN714488">
    <property type="protein sequence ID" value="CEL71241.1"/>
    <property type="molecule type" value="Genomic_DNA"/>
</dbReference>
<dbReference type="Gene3D" id="3.40.50.300">
    <property type="entry name" value="P-loop containing nucleotide triphosphate hydrolases"/>
    <property type="match status" value="1"/>
</dbReference>
<dbReference type="SMART" id="SM00490">
    <property type="entry name" value="HELICc"/>
    <property type="match status" value="1"/>
</dbReference>
<dbReference type="PROSITE" id="PS51194">
    <property type="entry name" value="HELICASE_CTER"/>
    <property type="match status" value="1"/>
</dbReference>
<dbReference type="AlphaFoldDB" id="F0JAX5"/>
<keyword evidence="4" id="KW-0067">ATP-binding</keyword>
<feature type="region of interest" description="Disordered" evidence="5">
    <location>
        <begin position="134"/>
        <end position="174"/>
    </location>
</feature>
<keyword evidence="2" id="KW-0378">Hydrolase</keyword>
<proteinExistence type="predicted"/>
<reference evidence="8" key="3">
    <citation type="journal article" date="2015" name="PLoS ONE">
        <title>Comprehensive Evaluation of Toxoplasma gondii VEG and Neospora caninum LIV Genomes with Tachyzoite Stage Transcriptome and Proteome Defines Novel Transcript Features.</title>
        <authorList>
            <person name="Ramaprasad A."/>
            <person name="Mourier T."/>
            <person name="Naeem R."/>
            <person name="Malas T.B."/>
            <person name="Moussa E."/>
            <person name="Panigrahi A."/>
            <person name="Vermont S.J."/>
            <person name="Otto T.D."/>
            <person name="Wastling J."/>
            <person name="Pain A."/>
        </authorList>
    </citation>
    <scope>NUCLEOTIDE SEQUENCE</scope>
    <source>
        <strain evidence="8">Liverpool</strain>
    </source>
</reference>
<dbReference type="GO" id="GO:0016787">
    <property type="term" value="F:hydrolase activity"/>
    <property type="evidence" value="ECO:0007669"/>
    <property type="project" value="UniProtKB-KW"/>
</dbReference>
<dbReference type="EMBL" id="CADU01000282">
    <property type="protein sequence ID" value="CCA30028.1"/>
    <property type="molecule type" value="Genomic_DNA"/>
</dbReference>
<dbReference type="GO" id="GO:0005524">
    <property type="term" value="F:ATP binding"/>
    <property type="evidence" value="ECO:0007669"/>
    <property type="project" value="UniProtKB-KW"/>
</dbReference>
<feature type="domain" description="Helicase C-terminal" evidence="6">
    <location>
        <begin position="271"/>
        <end position="462"/>
    </location>
</feature>
<dbReference type="PANTHER" id="PTHR47963">
    <property type="entry name" value="DEAD-BOX ATP-DEPENDENT RNA HELICASE 47, MITOCHONDRIAL"/>
    <property type="match status" value="1"/>
</dbReference>
<evidence type="ECO:0000256" key="3">
    <source>
        <dbReference type="ARBA" id="ARBA00022806"/>
    </source>
</evidence>
<dbReference type="InterPro" id="IPR050547">
    <property type="entry name" value="DEAD_box_RNA_helicases"/>
</dbReference>
<evidence type="ECO:0000259" key="6">
    <source>
        <dbReference type="PROSITE" id="PS51194"/>
    </source>
</evidence>
<feature type="region of interest" description="Disordered" evidence="5">
    <location>
        <begin position="239"/>
        <end position="266"/>
    </location>
</feature>
<dbReference type="GO" id="GO:0033592">
    <property type="term" value="F:RNA strand annealing activity"/>
    <property type="evidence" value="ECO:0007669"/>
    <property type="project" value="TreeGrafter"/>
</dbReference>
<organism>
    <name type="scientific">Neospora caninum (strain Liverpool)</name>
    <dbReference type="NCBI Taxonomy" id="572307"/>
    <lineage>
        <taxon>Eukaryota</taxon>
        <taxon>Sar</taxon>
        <taxon>Alveolata</taxon>
        <taxon>Apicomplexa</taxon>
        <taxon>Conoidasida</taxon>
        <taxon>Coccidia</taxon>
        <taxon>Eucoccidiorida</taxon>
        <taxon>Eimeriorina</taxon>
        <taxon>Sarcocystidae</taxon>
        <taxon>Neospora</taxon>
    </lineage>
</organism>
<sequence length="484" mass="52121">MRHLAVNWQRRETADGGVRTDKTEVFVEKEDAGRGEATEERKKASGTEPSRQEERSRTPGGEQEETKHRRNRLLDETKVIEASEDAKTISGPGPPLSAPHAVGDGACVGLSPWPPAPSQSSSPAVAFLHTSLQAPSSPSAASPPTPSFSLPSTPSCSCPSPSLSSSGAASSQHPRMLLVSATASRLRTDRVRDLLRLPPDTRVELLRSIALWQDSDQAPLGRPSFAPVLPSSASSSFESLEASEERVRGETQAGASGMPRRGPGGLSDRENLIHLYVEATNDDILRNFQKFLKAEPFEKTLLVFCNKQKTAAWLQRWFAETEPEVESFLLDGWLDKTKRRSLLRRLLAGPSGPSRGSAEGDTGATGSGNDPRDALAGTRSAWITTEMAARGLDFAGVSVVVNFQLPADSTHYLHRAGRAGRAGNPGAVISFCRPGEASIVRRFARELNVAIHPTRIFHGRLWTLASKNERAPRQIGAVAPAAEG</sequence>
<dbReference type="GO" id="GO:0003724">
    <property type="term" value="F:RNA helicase activity"/>
    <property type="evidence" value="ECO:0007669"/>
    <property type="project" value="TreeGrafter"/>
</dbReference>
<feature type="compositionally biased region" description="Basic and acidic residues" evidence="5">
    <location>
        <begin position="64"/>
        <end position="87"/>
    </location>
</feature>
<reference evidence="7" key="1">
    <citation type="submission" date="2011-03" db="EMBL/GenBank/DDBJ databases">
        <title>Comparative genomics and transcriptomics of Neospora caninum and Toxoplasma gondii.</title>
        <authorList>
            <person name="Reid A.J."/>
            <person name="Sohal A."/>
            <person name="Harris D."/>
            <person name="Quail M."/>
            <person name="Sanders M."/>
            <person name="Berriman M."/>
            <person name="Wastling J.M."/>
            <person name="Pain A."/>
        </authorList>
    </citation>
    <scope>NUCLEOTIDE SEQUENCE</scope>
    <source>
        <strain evidence="7">Liverpool</strain>
    </source>
</reference>
<dbReference type="GO" id="GO:0005829">
    <property type="term" value="C:cytosol"/>
    <property type="evidence" value="ECO:0007669"/>
    <property type="project" value="TreeGrafter"/>
</dbReference>
<protein>
    <submittedName>
        <fullName evidence="7">ATP-dependent RNA helicase, putative</fullName>
    </submittedName>
</protein>
<gene>
    <name evidence="8" type="ORF">BN1204_069020</name>
    <name evidence="7" type="ORF">NCLIV_069020</name>
</gene>
<dbReference type="InterPro" id="IPR027417">
    <property type="entry name" value="P-loop_NTPase"/>
</dbReference>
<name>F0JAX5_NEOCL</name>
<dbReference type="GO" id="GO:0009409">
    <property type="term" value="P:response to cold"/>
    <property type="evidence" value="ECO:0007669"/>
    <property type="project" value="TreeGrafter"/>
</dbReference>
<feature type="compositionally biased region" description="Basic and acidic residues" evidence="5">
    <location>
        <begin position="9"/>
        <end position="57"/>
    </location>
</feature>
<dbReference type="VEuPathDB" id="ToxoDB:NCLIV_069020"/>
<reference evidence="7" key="2">
    <citation type="submission" date="2011-03" db="EMBL/GenBank/DDBJ databases">
        <authorList>
            <person name="Aslett M."/>
        </authorList>
    </citation>
    <scope>NUCLEOTIDE SEQUENCE</scope>
    <source>
        <strain evidence="7">Liverpool</strain>
    </source>
</reference>
<evidence type="ECO:0000256" key="4">
    <source>
        <dbReference type="ARBA" id="ARBA00022840"/>
    </source>
</evidence>
<dbReference type="Pfam" id="PF00271">
    <property type="entry name" value="Helicase_C"/>
    <property type="match status" value="1"/>
</dbReference>
<evidence type="ECO:0000256" key="2">
    <source>
        <dbReference type="ARBA" id="ARBA00022801"/>
    </source>
</evidence>
<dbReference type="PANTHER" id="PTHR47963:SF7">
    <property type="entry name" value="ATP-DEPENDENT RNA HELICASE YFML-RELATED"/>
    <property type="match status" value="1"/>
</dbReference>
<evidence type="ECO:0000313" key="8">
    <source>
        <dbReference type="EMBL" id="CEL71241.1"/>
    </source>
</evidence>
<dbReference type="InterPro" id="IPR001650">
    <property type="entry name" value="Helicase_C-like"/>
</dbReference>
<dbReference type="SUPFAM" id="SSF52540">
    <property type="entry name" value="P-loop containing nucleoside triphosphate hydrolases"/>
    <property type="match status" value="1"/>
</dbReference>
<feature type="region of interest" description="Disordered" evidence="5">
    <location>
        <begin position="346"/>
        <end position="375"/>
    </location>
</feature>
<keyword evidence="1" id="KW-0547">Nucleotide-binding</keyword>
<accession>F0JAX5</accession>
<keyword evidence="3 7" id="KW-0347">Helicase</keyword>
<evidence type="ECO:0000313" key="7">
    <source>
        <dbReference type="EMBL" id="CCA30028.1"/>
    </source>
</evidence>
<dbReference type="GO" id="GO:0005840">
    <property type="term" value="C:ribosome"/>
    <property type="evidence" value="ECO:0007669"/>
    <property type="project" value="TreeGrafter"/>
</dbReference>
<feature type="region of interest" description="Disordered" evidence="5">
    <location>
        <begin position="1"/>
        <end position="103"/>
    </location>
</feature>